<dbReference type="PANTHER" id="PTHR32027">
    <property type="entry name" value="CYTOSINE DEAMINASE"/>
    <property type="match status" value="1"/>
</dbReference>
<gene>
    <name evidence="2" type="ORF">CC86DRAFT_315813</name>
</gene>
<evidence type="ECO:0000256" key="1">
    <source>
        <dbReference type="SAM" id="MobiDB-lite"/>
    </source>
</evidence>
<dbReference type="PANTHER" id="PTHR32027:SF0">
    <property type="entry name" value="CYTOSINE DEAMINASE"/>
    <property type="match status" value="1"/>
</dbReference>
<sequence length="1057" mass="116998">MDQKHGQTIKKIVGVRIPNETLSKQWDITIEDGIIACVDPHDSTINTHAPDVLAGANRLIAPSLCHAHVHLDKCFLLQDPKFSDLRIESGDFKEAMEMTGEAKSRFEEEDLLRRGGRLIEESIQHGVTAMRAFVEVDGVVQLKCLHAGLKLKDQYKDRCQVQICAFAQLPLFSGKDDGAEVRKLMATAAADAGVEVLGSTPYVEDDMAKSAENVHWITQLALEHNNHLDLHLDYFLEEDKQPLVWDVLRILKELEWPTSGGRLVTLGHCTRLTRFQKEDWQRLRREIGGLPVSFVGLPTSDLFMMRTPDNLRGTLPIPDLINQYGLNAAISINNVGNAFTPQGNCDPLSLAQLGNFDIILSVRLPSSVTTRVVGTPAQICMERHRAINASITWCSVQDQQRCVGTSNSGRLPYQVTLLTQASLGVAEICQIRFGEHSHETTAIYETLGRFGRGEIAKKDAMSIVAATLGTHYDLKCELTDILKHKDSQWGPGDFDLSLLNMPELPNPQTAPPFLQPNHQPEMRLPSMSTLWESHHDPTSPVSQADFNDSSIHGTLEESNSQNHPLAPIEHAHQQGSSPNVPSSPAVSAPTRSTAPVELICPAVEHTAIQSLHPHDNRDEPMGGEDSTAQQQLSVESWERTQYNQNWAHHGVEHSFEHEQSSISAPYSPAVSYEARHPHNLNQGQLSPSCSPEPSVLGASFAIPIGQPTVDMPPPPRKRNRKSSLAKVKAVKQQDDFEGEPVSRDIQHEEAGAGLKASRNPPDESGQYIHSLCGKGFVTRSKVKKHHWGGKINNLETSTGCWAKHKKPNVDWDDHPSCKEGPHSSTKAKKIKRQSMAPEDRAPAVPAMATRGVDSPPRVTDLENVPEPVEEALNSPSRVSRYAPGDHLPYHSHQFPRSPFENLLTAVNLASNIEAPVPQGRNDSVVSQLDAQALAAERAGQYLPTWSYSSYQCDPTFEYVEHHRPTYEGFGQGFGTLSVSPFTTMNAVYPPMMHRNSYACSAVSPTEVQAEFGGHIAAGGHNEDNAMNQNYYSYLPHPWELPRSPLSPEYEMKERYNV</sequence>
<evidence type="ECO:0008006" key="4">
    <source>
        <dbReference type="Google" id="ProtNLM"/>
    </source>
</evidence>
<feature type="region of interest" description="Disordered" evidence="1">
    <location>
        <begin position="811"/>
        <end position="842"/>
    </location>
</feature>
<name>A0A6A7AB00_9PLEO</name>
<dbReference type="InterPro" id="IPR052349">
    <property type="entry name" value="Metallo-hydrolase_Enzymes"/>
</dbReference>
<dbReference type="InterPro" id="IPR032466">
    <property type="entry name" value="Metal_Hydrolase"/>
</dbReference>
<feature type="compositionally biased region" description="Pro residues" evidence="1">
    <location>
        <begin position="504"/>
        <end position="514"/>
    </location>
</feature>
<dbReference type="AlphaFoldDB" id="A0A6A7AB00"/>
<accession>A0A6A7AB00</accession>
<organism evidence="2 3">
    <name type="scientific">Ophiobolus disseminans</name>
    <dbReference type="NCBI Taxonomy" id="1469910"/>
    <lineage>
        <taxon>Eukaryota</taxon>
        <taxon>Fungi</taxon>
        <taxon>Dikarya</taxon>
        <taxon>Ascomycota</taxon>
        <taxon>Pezizomycotina</taxon>
        <taxon>Dothideomycetes</taxon>
        <taxon>Pleosporomycetidae</taxon>
        <taxon>Pleosporales</taxon>
        <taxon>Pleosporineae</taxon>
        <taxon>Phaeosphaeriaceae</taxon>
        <taxon>Ophiobolus</taxon>
    </lineage>
</organism>
<dbReference type="GO" id="GO:0016814">
    <property type="term" value="F:hydrolase activity, acting on carbon-nitrogen (but not peptide) bonds, in cyclic amidines"/>
    <property type="evidence" value="ECO:0007669"/>
    <property type="project" value="TreeGrafter"/>
</dbReference>
<dbReference type="EMBL" id="MU006219">
    <property type="protein sequence ID" value="KAF2830490.1"/>
    <property type="molecule type" value="Genomic_DNA"/>
</dbReference>
<feature type="compositionally biased region" description="Basic and acidic residues" evidence="1">
    <location>
        <begin position="811"/>
        <end position="821"/>
    </location>
</feature>
<dbReference type="Gene3D" id="3.20.20.140">
    <property type="entry name" value="Metal-dependent hydrolases"/>
    <property type="match status" value="1"/>
</dbReference>
<proteinExistence type="predicted"/>
<feature type="region of interest" description="Disordered" evidence="1">
    <location>
        <begin position="501"/>
        <end position="592"/>
    </location>
</feature>
<dbReference type="SUPFAM" id="SSF51556">
    <property type="entry name" value="Metallo-dependent hydrolases"/>
    <property type="match status" value="1"/>
</dbReference>
<dbReference type="Proteomes" id="UP000799424">
    <property type="component" value="Unassembled WGS sequence"/>
</dbReference>
<reference evidence="2" key="1">
    <citation type="journal article" date="2020" name="Stud. Mycol.">
        <title>101 Dothideomycetes genomes: a test case for predicting lifestyles and emergence of pathogens.</title>
        <authorList>
            <person name="Haridas S."/>
            <person name="Albert R."/>
            <person name="Binder M."/>
            <person name="Bloem J."/>
            <person name="Labutti K."/>
            <person name="Salamov A."/>
            <person name="Andreopoulos B."/>
            <person name="Baker S."/>
            <person name="Barry K."/>
            <person name="Bills G."/>
            <person name="Bluhm B."/>
            <person name="Cannon C."/>
            <person name="Castanera R."/>
            <person name="Culley D."/>
            <person name="Daum C."/>
            <person name="Ezra D."/>
            <person name="Gonzalez J."/>
            <person name="Henrissat B."/>
            <person name="Kuo A."/>
            <person name="Liang C."/>
            <person name="Lipzen A."/>
            <person name="Lutzoni F."/>
            <person name="Magnuson J."/>
            <person name="Mondo S."/>
            <person name="Nolan M."/>
            <person name="Ohm R."/>
            <person name="Pangilinan J."/>
            <person name="Park H.-J."/>
            <person name="Ramirez L."/>
            <person name="Alfaro M."/>
            <person name="Sun H."/>
            <person name="Tritt A."/>
            <person name="Yoshinaga Y."/>
            <person name="Zwiers L.-H."/>
            <person name="Turgeon B."/>
            <person name="Goodwin S."/>
            <person name="Spatafora J."/>
            <person name="Crous P."/>
            <person name="Grigoriev I."/>
        </authorList>
    </citation>
    <scope>NUCLEOTIDE SEQUENCE</scope>
    <source>
        <strain evidence="2">CBS 113818</strain>
    </source>
</reference>
<feature type="compositionally biased region" description="Basic and acidic residues" evidence="1">
    <location>
        <begin position="740"/>
        <end position="750"/>
    </location>
</feature>
<dbReference type="OrthoDB" id="10266980at2759"/>
<protein>
    <recommendedName>
        <fullName evidence="4">Metallo-dependent hydrolase</fullName>
    </recommendedName>
</protein>
<evidence type="ECO:0000313" key="3">
    <source>
        <dbReference type="Proteomes" id="UP000799424"/>
    </source>
</evidence>
<feature type="region of interest" description="Disordered" evidence="1">
    <location>
        <begin position="704"/>
        <end position="765"/>
    </location>
</feature>
<feature type="compositionally biased region" description="Low complexity" evidence="1">
    <location>
        <begin position="576"/>
        <end position="592"/>
    </location>
</feature>
<evidence type="ECO:0000313" key="2">
    <source>
        <dbReference type="EMBL" id="KAF2830490.1"/>
    </source>
</evidence>
<feature type="compositionally biased region" description="Polar residues" evidence="1">
    <location>
        <begin position="539"/>
        <end position="563"/>
    </location>
</feature>
<keyword evidence="3" id="KW-1185">Reference proteome</keyword>